<dbReference type="InterPro" id="IPR002104">
    <property type="entry name" value="Integrase_catalytic"/>
</dbReference>
<dbReference type="RefSeq" id="WP_188041518.1">
    <property type="nucleotide sequence ID" value="NZ_JACVHF010000025.1"/>
</dbReference>
<dbReference type="PANTHER" id="PTHR30349:SF81">
    <property type="entry name" value="TYROSINE RECOMBINASE XERC"/>
    <property type="match status" value="1"/>
</dbReference>
<dbReference type="Pfam" id="PF02899">
    <property type="entry name" value="Phage_int_SAM_1"/>
    <property type="match status" value="1"/>
</dbReference>
<reference evidence="9 10" key="1">
    <citation type="submission" date="2020-07" db="EMBL/GenBank/DDBJ databases">
        <title>Draft whole-genome sequence of Heliobacterium chlorum DSM 3682, type strain.</title>
        <authorList>
            <person name="Kyndt J.A."/>
            <person name="Meyer T.E."/>
            <person name="Imhoff J.F."/>
        </authorList>
    </citation>
    <scope>NUCLEOTIDE SEQUENCE [LARGE SCALE GENOMIC DNA]</scope>
    <source>
        <strain evidence="9 10">DSM 3682</strain>
    </source>
</reference>
<proteinExistence type="inferred from homology"/>
<dbReference type="SUPFAM" id="SSF56349">
    <property type="entry name" value="DNA breaking-rejoining enzymes"/>
    <property type="match status" value="1"/>
</dbReference>
<evidence type="ECO:0000256" key="3">
    <source>
        <dbReference type="ARBA" id="ARBA00022908"/>
    </source>
</evidence>
<evidence type="ECO:0000256" key="1">
    <source>
        <dbReference type="ARBA" id="ARBA00003283"/>
    </source>
</evidence>
<keyword evidence="3" id="KW-0229">DNA integration</keyword>
<evidence type="ECO:0000259" key="7">
    <source>
        <dbReference type="PROSITE" id="PS51898"/>
    </source>
</evidence>
<evidence type="ECO:0000256" key="5">
    <source>
        <dbReference type="ARBA" id="ARBA00023172"/>
    </source>
</evidence>
<dbReference type="InterPro" id="IPR011010">
    <property type="entry name" value="DNA_brk_join_enz"/>
</dbReference>
<evidence type="ECO:0000256" key="4">
    <source>
        <dbReference type="ARBA" id="ARBA00023125"/>
    </source>
</evidence>
<dbReference type="InterPro" id="IPR013762">
    <property type="entry name" value="Integrase-like_cat_sf"/>
</dbReference>
<keyword evidence="5" id="KW-0233">DNA recombination</keyword>
<feature type="domain" description="Tyr recombinase" evidence="7">
    <location>
        <begin position="110"/>
        <end position="300"/>
    </location>
</feature>
<sequence length="309" mass="35812">MNISVSKLKELVNEYLDSIKLERNLALKTIKAYQSDLNILSNWIEDSQGCFQEESCLCYIHEVFGSKLSDATKKRKIICIKSFLNYLIDLGFLNQTQWMKNKKRFVTTKRVPKTLSGHEVVHLLNAPKNELLIYKSNIRRTICYRNVAILELLYSTGIRIGELVEITLSALDLQERTLLIMGKGRKERLLYISNEEVLHALEDWLNVRSLLIPKSNSLYINRFGDKMSIFAVEEVFKKYKKMTKINPKATPHYLRHTFATQLLNNGADLRAVQEILGHSSISTTQIYTEVSLARKKDVLIKYNPRNRLL</sequence>
<evidence type="ECO:0000259" key="8">
    <source>
        <dbReference type="PROSITE" id="PS51900"/>
    </source>
</evidence>
<protein>
    <submittedName>
        <fullName evidence="9">Tyrosine-type recombinase/integrase</fullName>
    </submittedName>
</protein>
<dbReference type="InterPro" id="IPR004107">
    <property type="entry name" value="Integrase_SAM-like_N"/>
</dbReference>
<dbReference type="Pfam" id="PF00589">
    <property type="entry name" value="Phage_integrase"/>
    <property type="match status" value="1"/>
</dbReference>
<dbReference type="Proteomes" id="UP000617402">
    <property type="component" value="Unassembled WGS sequence"/>
</dbReference>
<dbReference type="InterPro" id="IPR010998">
    <property type="entry name" value="Integrase_recombinase_N"/>
</dbReference>
<comment type="function">
    <text evidence="1">Site-specific tyrosine recombinase, which acts by catalyzing the cutting and rejoining of the recombining DNA molecules.</text>
</comment>
<gene>
    <name evidence="9" type="ORF">H1S01_16600</name>
</gene>
<evidence type="ECO:0000313" key="10">
    <source>
        <dbReference type="Proteomes" id="UP000617402"/>
    </source>
</evidence>
<feature type="domain" description="Core-binding (CB)" evidence="8">
    <location>
        <begin position="6"/>
        <end position="88"/>
    </location>
</feature>
<dbReference type="InterPro" id="IPR050090">
    <property type="entry name" value="Tyrosine_recombinase_XerCD"/>
</dbReference>
<dbReference type="EMBL" id="JACVHF010000025">
    <property type="protein sequence ID" value="MBC9786091.1"/>
    <property type="molecule type" value="Genomic_DNA"/>
</dbReference>
<organism evidence="9 10">
    <name type="scientific">Heliobacterium chlorum</name>
    <dbReference type="NCBI Taxonomy" id="2698"/>
    <lineage>
        <taxon>Bacteria</taxon>
        <taxon>Bacillati</taxon>
        <taxon>Bacillota</taxon>
        <taxon>Clostridia</taxon>
        <taxon>Eubacteriales</taxon>
        <taxon>Heliobacteriaceae</taxon>
        <taxon>Heliobacterium</taxon>
    </lineage>
</organism>
<dbReference type="PANTHER" id="PTHR30349">
    <property type="entry name" value="PHAGE INTEGRASE-RELATED"/>
    <property type="match status" value="1"/>
</dbReference>
<evidence type="ECO:0000256" key="6">
    <source>
        <dbReference type="PROSITE-ProRule" id="PRU01248"/>
    </source>
</evidence>
<dbReference type="PROSITE" id="PS51898">
    <property type="entry name" value="TYR_RECOMBINASE"/>
    <property type="match status" value="1"/>
</dbReference>
<dbReference type="InterPro" id="IPR044068">
    <property type="entry name" value="CB"/>
</dbReference>
<name>A0ABR7T609_HELCL</name>
<dbReference type="Gene3D" id="1.10.443.10">
    <property type="entry name" value="Intergrase catalytic core"/>
    <property type="match status" value="1"/>
</dbReference>
<comment type="similarity">
    <text evidence="2">Belongs to the 'phage' integrase family.</text>
</comment>
<evidence type="ECO:0000256" key="2">
    <source>
        <dbReference type="ARBA" id="ARBA00008857"/>
    </source>
</evidence>
<comment type="caution">
    <text evidence="9">The sequence shown here is derived from an EMBL/GenBank/DDBJ whole genome shotgun (WGS) entry which is preliminary data.</text>
</comment>
<keyword evidence="10" id="KW-1185">Reference proteome</keyword>
<accession>A0ABR7T609</accession>
<dbReference type="Gene3D" id="1.10.150.130">
    <property type="match status" value="1"/>
</dbReference>
<keyword evidence="4 6" id="KW-0238">DNA-binding</keyword>
<dbReference type="PROSITE" id="PS51900">
    <property type="entry name" value="CB"/>
    <property type="match status" value="1"/>
</dbReference>
<evidence type="ECO:0000313" key="9">
    <source>
        <dbReference type="EMBL" id="MBC9786091.1"/>
    </source>
</evidence>